<keyword evidence="2" id="KW-1185">Reference proteome</keyword>
<sequence>ILAAGSTHTPQLLQLSGIGDKALLKSFGIDSVSNLPGVGQNFQDHPTLFVDGSFVHDLNPSPTNLTNATWVEEQRILYETDKKAFLPLSVLTDRSSDFMSILQRQSPADYLPRGIDGTIIAGALEQRKVVLGGIRSGSIAFAEYAGGATPSMALSLQKPFSRGSVKINSTDPFADPVVDYATFKNPIDLEVTVEMVKGWRKLLRLPSWVALGAIESTPGTNVTSNDALRAFIQSSMRPTDAHPCCTAAMMPQHLGGVVASDLKVYGVNNLSVIDASVMPIIPSTHLSATVYAVAEKIEYVDISPTMAISDLIPFSAYKRRVNANSELRSYPLLMCDRRDSPAGRLPRELWWIILDM</sequence>
<gene>
    <name evidence="1" type="ORF">ACOLOM_LOCUS11538</name>
</gene>
<comment type="caution">
    <text evidence="1">The sequence shown here is derived from an EMBL/GenBank/DDBJ whole genome shotgun (WGS) entry which is preliminary data.</text>
</comment>
<evidence type="ECO:0000313" key="1">
    <source>
        <dbReference type="EMBL" id="CAG8729212.1"/>
    </source>
</evidence>
<reference evidence="1" key="1">
    <citation type="submission" date="2021-06" db="EMBL/GenBank/DDBJ databases">
        <authorList>
            <person name="Kallberg Y."/>
            <person name="Tangrot J."/>
            <person name="Rosling A."/>
        </authorList>
    </citation>
    <scope>NUCLEOTIDE SEQUENCE</scope>
    <source>
        <strain evidence="1">CL356</strain>
    </source>
</reference>
<evidence type="ECO:0000313" key="2">
    <source>
        <dbReference type="Proteomes" id="UP000789525"/>
    </source>
</evidence>
<name>A0ACA9Q096_9GLOM</name>
<dbReference type="EMBL" id="CAJVPT010042011">
    <property type="protein sequence ID" value="CAG8729212.1"/>
    <property type="molecule type" value="Genomic_DNA"/>
</dbReference>
<feature type="non-terminal residue" evidence="1">
    <location>
        <position position="1"/>
    </location>
</feature>
<feature type="non-terminal residue" evidence="1">
    <location>
        <position position="356"/>
    </location>
</feature>
<accession>A0ACA9Q096</accession>
<protein>
    <submittedName>
        <fullName evidence="1">5611_t:CDS:1</fullName>
    </submittedName>
</protein>
<dbReference type="Proteomes" id="UP000789525">
    <property type="component" value="Unassembled WGS sequence"/>
</dbReference>
<organism evidence="1 2">
    <name type="scientific">Acaulospora colombiana</name>
    <dbReference type="NCBI Taxonomy" id="27376"/>
    <lineage>
        <taxon>Eukaryota</taxon>
        <taxon>Fungi</taxon>
        <taxon>Fungi incertae sedis</taxon>
        <taxon>Mucoromycota</taxon>
        <taxon>Glomeromycotina</taxon>
        <taxon>Glomeromycetes</taxon>
        <taxon>Diversisporales</taxon>
        <taxon>Acaulosporaceae</taxon>
        <taxon>Acaulospora</taxon>
    </lineage>
</organism>
<proteinExistence type="predicted"/>